<comment type="caution">
    <text evidence="1">The sequence shown here is derived from an EMBL/GenBank/DDBJ whole genome shotgun (WGS) entry which is preliminary data.</text>
</comment>
<evidence type="ECO:0000313" key="2">
    <source>
        <dbReference type="Proteomes" id="UP000035763"/>
    </source>
</evidence>
<name>W6JU78_9MICO</name>
<dbReference type="Gene3D" id="3.90.330.10">
    <property type="entry name" value="Nitrile hydratase alpha /Thiocyanate hydrolase gamma"/>
    <property type="match status" value="1"/>
</dbReference>
<protein>
    <submittedName>
        <fullName evidence="1">Putative Nitrile hydratase</fullName>
    </submittedName>
</protein>
<organism evidence="1 2">
    <name type="scientific">Nostocoides australiense Ben110</name>
    <dbReference type="NCBI Taxonomy" id="1193182"/>
    <lineage>
        <taxon>Bacteria</taxon>
        <taxon>Bacillati</taxon>
        <taxon>Actinomycetota</taxon>
        <taxon>Actinomycetes</taxon>
        <taxon>Micrococcales</taxon>
        <taxon>Intrasporangiaceae</taxon>
        <taxon>Nostocoides</taxon>
    </lineage>
</organism>
<dbReference type="Proteomes" id="UP000035763">
    <property type="component" value="Unassembled WGS sequence"/>
</dbReference>
<gene>
    <name evidence="1" type="ORF">BN11_130007</name>
</gene>
<dbReference type="InterPro" id="IPR036648">
    <property type="entry name" value="CN_Hdrase_a/SCN_Hdrase_g_sf"/>
</dbReference>
<dbReference type="GO" id="GO:0046914">
    <property type="term" value="F:transition metal ion binding"/>
    <property type="evidence" value="ECO:0007669"/>
    <property type="project" value="InterPro"/>
</dbReference>
<sequence length="128" mass="13555">MAISETQKNEFIDAYTKALLASWSNDEYAARLESDPRAAFAEVGLDLPAGAEIVVTRGSANEATGDEPKARLDNQVALYEAGLESGRFEFHMPSTPQIDTSEIDIDELAGVAGGLTIACCCCPCCCCG</sequence>
<dbReference type="AlphaFoldDB" id="W6JU78"/>
<dbReference type="SUPFAM" id="SSF56209">
    <property type="entry name" value="Nitrile hydratase alpha chain"/>
    <property type="match status" value="1"/>
</dbReference>
<dbReference type="OrthoDB" id="3402375at2"/>
<evidence type="ECO:0000313" key="1">
    <source>
        <dbReference type="EMBL" id="CCH72035.1"/>
    </source>
</evidence>
<reference evidence="1 2" key="1">
    <citation type="journal article" date="2013" name="ISME J.">
        <title>A metabolic model for members of the genus Tetrasphaera involved in enhanced biological phosphorus removal.</title>
        <authorList>
            <person name="Kristiansen R."/>
            <person name="Nguyen H.T.T."/>
            <person name="Saunders A.M."/>
            <person name="Nielsen J.L."/>
            <person name="Wimmer R."/>
            <person name="Le V.Q."/>
            <person name="McIlroy S.J."/>
            <person name="Petrovski S."/>
            <person name="Seviour R.J."/>
            <person name="Calteau A."/>
            <person name="Nielsen K.L."/>
            <person name="Nielsen P.H."/>
        </authorList>
    </citation>
    <scope>NUCLEOTIDE SEQUENCE [LARGE SCALE GENOMIC DNA]</scope>
    <source>
        <strain evidence="1 2">Ben110</strain>
    </source>
</reference>
<accession>W6JU78</accession>
<dbReference type="RefSeq" id="WP_048693643.1">
    <property type="nucleotide sequence ID" value="NZ_HG764815.1"/>
</dbReference>
<proteinExistence type="predicted"/>
<dbReference type="GO" id="GO:0003824">
    <property type="term" value="F:catalytic activity"/>
    <property type="evidence" value="ECO:0007669"/>
    <property type="project" value="InterPro"/>
</dbReference>
<dbReference type="EMBL" id="CAJA01000035">
    <property type="protein sequence ID" value="CCH72035.1"/>
    <property type="molecule type" value="Genomic_DNA"/>
</dbReference>
<keyword evidence="2" id="KW-1185">Reference proteome</keyword>
<dbReference type="STRING" id="1193182.BN11_130007"/>